<sequence>MENPYHNPYTPPGAGMLPAAPAQARCTPRMLALHGRIGRVRYLVYVSLLTSLLVGATVLMVAALLPVGPLASSLALLMLIPLLGMLAVMARRRLNDLGRSGWWSVLGLVPFVNLVVGLWPLLEAGNPGENAYGLPPPPNGWQLVLAAWVLPLAMLLCLPTCLRMQYRWTSIVAAAYFDMQTPPGMPHQPAPPHLTPIWR</sequence>
<dbReference type="EMBL" id="CP065053">
    <property type="protein sequence ID" value="QPI47449.1"/>
    <property type="molecule type" value="Genomic_DNA"/>
</dbReference>
<protein>
    <submittedName>
        <fullName evidence="2">DUF805 domain-containing protein</fullName>
    </submittedName>
</protein>
<dbReference type="Proteomes" id="UP000662888">
    <property type="component" value="Chromosome"/>
</dbReference>
<gene>
    <name evidence="2" type="ORF">IV454_17705</name>
</gene>
<proteinExistence type="predicted"/>
<keyword evidence="1" id="KW-1133">Transmembrane helix</keyword>
<dbReference type="Pfam" id="PF05656">
    <property type="entry name" value="DUF805"/>
    <property type="match status" value="1"/>
</dbReference>
<keyword evidence="3" id="KW-1185">Reference proteome</keyword>
<keyword evidence="1" id="KW-0472">Membrane</keyword>
<dbReference type="PANTHER" id="PTHR34980">
    <property type="entry name" value="INNER MEMBRANE PROTEIN-RELATED-RELATED"/>
    <property type="match status" value="1"/>
</dbReference>
<name>A0AA49A5H7_9BURK</name>
<keyword evidence="1" id="KW-0812">Transmembrane</keyword>
<organism evidence="2 3">
    <name type="scientific">Massilia antarctica</name>
    <dbReference type="NCBI Taxonomy" id="2765360"/>
    <lineage>
        <taxon>Bacteria</taxon>
        <taxon>Pseudomonadati</taxon>
        <taxon>Pseudomonadota</taxon>
        <taxon>Betaproteobacteria</taxon>
        <taxon>Burkholderiales</taxon>
        <taxon>Oxalobacteraceae</taxon>
        <taxon>Telluria group</taxon>
        <taxon>Massilia</taxon>
    </lineage>
</organism>
<feature type="transmembrane region" description="Helical" evidence="1">
    <location>
        <begin position="102"/>
        <end position="121"/>
    </location>
</feature>
<reference evidence="2 3" key="1">
    <citation type="submission" date="2020-11" db="EMBL/GenBank/DDBJ databases">
        <authorList>
            <person name="Sun Q."/>
        </authorList>
    </citation>
    <scope>NUCLEOTIDE SEQUENCE [LARGE SCALE GENOMIC DNA]</scope>
    <source>
        <strain evidence="2 3">P8398</strain>
    </source>
</reference>
<dbReference type="InterPro" id="IPR008523">
    <property type="entry name" value="DUF805"/>
</dbReference>
<dbReference type="PANTHER" id="PTHR34980:SF3">
    <property type="entry name" value="BLR8105 PROTEIN"/>
    <property type="match status" value="1"/>
</dbReference>
<dbReference type="RefSeq" id="WP_206087156.1">
    <property type="nucleotide sequence ID" value="NZ_CP065053.1"/>
</dbReference>
<accession>A0AA49A5H7</accession>
<evidence type="ECO:0000256" key="1">
    <source>
        <dbReference type="SAM" id="Phobius"/>
    </source>
</evidence>
<feature type="transmembrane region" description="Helical" evidence="1">
    <location>
        <begin position="70"/>
        <end position="90"/>
    </location>
</feature>
<feature type="transmembrane region" description="Helical" evidence="1">
    <location>
        <begin position="42"/>
        <end position="64"/>
    </location>
</feature>
<evidence type="ECO:0000313" key="2">
    <source>
        <dbReference type="EMBL" id="QPI47449.1"/>
    </source>
</evidence>
<evidence type="ECO:0000313" key="3">
    <source>
        <dbReference type="Proteomes" id="UP000662888"/>
    </source>
</evidence>
<feature type="transmembrane region" description="Helical" evidence="1">
    <location>
        <begin position="141"/>
        <end position="162"/>
    </location>
</feature>